<dbReference type="PROSITE" id="PS00463">
    <property type="entry name" value="ZN2_CY6_FUNGAL_1"/>
    <property type="match status" value="1"/>
</dbReference>
<protein>
    <recommendedName>
        <fullName evidence="4">Zn(2)-C6 fungal-type domain-containing protein</fullName>
    </recommendedName>
</protein>
<reference evidence="5 6" key="1">
    <citation type="submission" date="2016-04" db="EMBL/GenBank/DDBJ databases">
        <title>A degradative enzymes factory behind the ericoid mycorrhizal symbiosis.</title>
        <authorList>
            <consortium name="DOE Joint Genome Institute"/>
            <person name="Martino E."/>
            <person name="Morin E."/>
            <person name="Grelet G."/>
            <person name="Kuo A."/>
            <person name="Kohler A."/>
            <person name="Daghino S."/>
            <person name="Barry K."/>
            <person name="Choi C."/>
            <person name="Cichocki N."/>
            <person name="Clum A."/>
            <person name="Copeland A."/>
            <person name="Hainaut M."/>
            <person name="Haridas S."/>
            <person name="Labutti K."/>
            <person name="Lindquist E."/>
            <person name="Lipzen A."/>
            <person name="Khouja H.-R."/>
            <person name="Murat C."/>
            <person name="Ohm R."/>
            <person name="Olson A."/>
            <person name="Spatafora J."/>
            <person name="Veneault-Fourrey C."/>
            <person name="Henrissat B."/>
            <person name="Grigoriev I."/>
            <person name="Martin F."/>
            <person name="Perotto S."/>
        </authorList>
    </citation>
    <scope>NUCLEOTIDE SEQUENCE [LARGE SCALE GENOMIC DNA]</scope>
    <source>
        <strain evidence="5 6">E</strain>
    </source>
</reference>
<feature type="region of interest" description="Disordered" evidence="3">
    <location>
        <begin position="88"/>
        <end position="127"/>
    </location>
</feature>
<dbReference type="InterPro" id="IPR021858">
    <property type="entry name" value="Fun_TF"/>
</dbReference>
<evidence type="ECO:0000256" key="1">
    <source>
        <dbReference type="ARBA" id="ARBA00004123"/>
    </source>
</evidence>
<dbReference type="RefSeq" id="XP_024734758.1">
    <property type="nucleotide sequence ID" value="XM_024884949.1"/>
</dbReference>
<evidence type="ECO:0000313" key="6">
    <source>
        <dbReference type="Proteomes" id="UP000235371"/>
    </source>
</evidence>
<dbReference type="InterPro" id="IPR001138">
    <property type="entry name" value="Zn2Cys6_DnaBD"/>
</dbReference>
<dbReference type="AlphaFoldDB" id="A0A2J6T4A6"/>
<dbReference type="EMBL" id="KZ613843">
    <property type="protein sequence ID" value="PMD57854.1"/>
    <property type="molecule type" value="Genomic_DNA"/>
</dbReference>
<name>A0A2J6T4A6_9HELO</name>
<evidence type="ECO:0000256" key="2">
    <source>
        <dbReference type="ARBA" id="ARBA00023242"/>
    </source>
</evidence>
<dbReference type="PANTHER" id="PTHR37534:SF26">
    <property type="entry name" value="TRANSCRIPTION FACTOR, PUTATIVE-RELATED"/>
    <property type="match status" value="1"/>
</dbReference>
<dbReference type="Pfam" id="PF11951">
    <property type="entry name" value="Fungal_trans_2"/>
    <property type="match status" value="1"/>
</dbReference>
<dbReference type="GeneID" id="36593026"/>
<dbReference type="GO" id="GO:0000981">
    <property type="term" value="F:DNA-binding transcription factor activity, RNA polymerase II-specific"/>
    <property type="evidence" value="ECO:0007669"/>
    <property type="project" value="InterPro"/>
</dbReference>
<feature type="domain" description="Zn(2)-C6 fungal-type" evidence="4">
    <location>
        <begin position="10"/>
        <end position="38"/>
    </location>
</feature>
<feature type="compositionally biased region" description="Polar residues" evidence="3">
    <location>
        <begin position="91"/>
        <end position="110"/>
    </location>
</feature>
<dbReference type="InParanoid" id="A0A2J6T4A6"/>
<dbReference type="PANTHER" id="PTHR37534">
    <property type="entry name" value="TRANSCRIPTIONAL ACTIVATOR PROTEIN UGA3"/>
    <property type="match status" value="1"/>
</dbReference>
<gene>
    <name evidence="5" type="ORF">K444DRAFT_644325</name>
</gene>
<dbReference type="OrthoDB" id="5213892at2759"/>
<dbReference type="GO" id="GO:0008270">
    <property type="term" value="F:zinc ion binding"/>
    <property type="evidence" value="ECO:0007669"/>
    <property type="project" value="InterPro"/>
</dbReference>
<evidence type="ECO:0000259" key="4">
    <source>
        <dbReference type="PROSITE" id="PS50048"/>
    </source>
</evidence>
<sequence>MSGPLRSKQGCWTCRLRKKKCDEGRPLCSLCTSLSITCYGYGPRPDWMDNGEEEKAVASGIKEIVKHTSRRKVTTQISSRQRDHIIRIAPNPSNVPLGSSSSGAISNRQLDTPPPSDHGSSQEGGIQEVQDASNETFPLQDDDQAVPASVFSIPVDETTLLMHFLDDLFPLQFPLYKPSALEGGRGWLLPLLLRVKPLYHAALTFGAYYRTVALPTISQSSRVAAKIERGNHFEICIRSLNQFAKHSCPYRKLGIVTTVVQLTFYELFTGDGDTWQPHLRAAMGMYKRGNEGSLEDIGLVEKSRRILFEDHPITEYEPETTEEVATFRFVFGCIIWLDILSSIMAGTAPHLLPYHSRVITLNSQTKLQDIMGCKDGVILLLGRLAAIYGQKVQASQHAAFDCSQLEQTVDEMSQEIQCGLTQGALENINISSAISAPSFNTMLDPPTLVTHMFLYMASIYLHLLVQGFQHLILLDKTISEAMTMLRTRTSTNLLPSLVCPLFFVGCVARQEDKQFFRSAFSSPPLLNSSLKHRGRVLPILEDIWSKRATILGFSWENCVELTKNLLLI</sequence>
<dbReference type="PROSITE" id="PS50048">
    <property type="entry name" value="ZN2_CY6_FUNGAL_2"/>
    <property type="match status" value="1"/>
</dbReference>
<dbReference type="Gene3D" id="4.10.240.10">
    <property type="entry name" value="Zn(2)-C6 fungal-type DNA-binding domain"/>
    <property type="match status" value="1"/>
</dbReference>
<dbReference type="Pfam" id="PF00172">
    <property type="entry name" value="Zn_clus"/>
    <property type="match status" value="1"/>
</dbReference>
<dbReference type="GO" id="GO:0045944">
    <property type="term" value="P:positive regulation of transcription by RNA polymerase II"/>
    <property type="evidence" value="ECO:0007669"/>
    <property type="project" value="TreeGrafter"/>
</dbReference>
<dbReference type="Proteomes" id="UP000235371">
    <property type="component" value="Unassembled WGS sequence"/>
</dbReference>
<dbReference type="GO" id="GO:0000976">
    <property type="term" value="F:transcription cis-regulatory region binding"/>
    <property type="evidence" value="ECO:0007669"/>
    <property type="project" value="TreeGrafter"/>
</dbReference>
<dbReference type="InterPro" id="IPR036864">
    <property type="entry name" value="Zn2-C6_fun-type_DNA-bd_sf"/>
</dbReference>
<accession>A0A2J6T4A6</accession>
<evidence type="ECO:0000256" key="3">
    <source>
        <dbReference type="SAM" id="MobiDB-lite"/>
    </source>
</evidence>
<comment type="subcellular location">
    <subcellularLocation>
        <location evidence="1">Nucleus</location>
    </subcellularLocation>
</comment>
<dbReference type="GO" id="GO:0005634">
    <property type="term" value="C:nucleus"/>
    <property type="evidence" value="ECO:0007669"/>
    <property type="project" value="UniProtKB-SubCell"/>
</dbReference>
<feature type="compositionally biased region" description="Polar residues" evidence="3">
    <location>
        <begin position="118"/>
        <end position="127"/>
    </location>
</feature>
<dbReference type="SUPFAM" id="SSF57701">
    <property type="entry name" value="Zn2/Cys6 DNA-binding domain"/>
    <property type="match status" value="1"/>
</dbReference>
<keyword evidence="6" id="KW-1185">Reference proteome</keyword>
<dbReference type="SMART" id="SM00066">
    <property type="entry name" value="GAL4"/>
    <property type="match status" value="1"/>
</dbReference>
<keyword evidence="2" id="KW-0539">Nucleus</keyword>
<dbReference type="CDD" id="cd00067">
    <property type="entry name" value="GAL4"/>
    <property type="match status" value="1"/>
</dbReference>
<organism evidence="5 6">
    <name type="scientific">Hyaloscypha bicolor E</name>
    <dbReference type="NCBI Taxonomy" id="1095630"/>
    <lineage>
        <taxon>Eukaryota</taxon>
        <taxon>Fungi</taxon>
        <taxon>Dikarya</taxon>
        <taxon>Ascomycota</taxon>
        <taxon>Pezizomycotina</taxon>
        <taxon>Leotiomycetes</taxon>
        <taxon>Helotiales</taxon>
        <taxon>Hyaloscyphaceae</taxon>
        <taxon>Hyaloscypha</taxon>
        <taxon>Hyaloscypha bicolor</taxon>
    </lineage>
</organism>
<evidence type="ECO:0000313" key="5">
    <source>
        <dbReference type="EMBL" id="PMD57854.1"/>
    </source>
</evidence>
<proteinExistence type="predicted"/>